<dbReference type="GO" id="GO:0008999">
    <property type="term" value="F:protein-N-terminal-alanine acetyltransferase activity"/>
    <property type="evidence" value="ECO:0007669"/>
    <property type="project" value="TreeGrafter"/>
</dbReference>
<dbReference type="RefSeq" id="WP_119848902.1">
    <property type="nucleotide sequence ID" value="NZ_CP032412.1"/>
</dbReference>
<proteinExistence type="predicted"/>
<protein>
    <submittedName>
        <fullName evidence="2">N-acetyltransferase</fullName>
    </submittedName>
</protein>
<dbReference type="AlphaFoldDB" id="A0A385TN18"/>
<dbReference type="Proteomes" id="UP000266552">
    <property type="component" value="Chromosome"/>
</dbReference>
<organism evidence="2 3">
    <name type="scientific">Paenibacillus lautus</name>
    <name type="common">Bacillus lautus</name>
    <dbReference type="NCBI Taxonomy" id="1401"/>
    <lineage>
        <taxon>Bacteria</taxon>
        <taxon>Bacillati</taxon>
        <taxon>Bacillota</taxon>
        <taxon>Bacilli</taxon>
        <taxon>Bacillales</taxon>
        <taxon>Paenibacillaceae</taxon>
        <taxon>Paenibacillus</taxon>
    </lineage>
</organism>
<dbReference type="Gene3D" id="3.40.630.30">
    <property type="match status" value="1"/>
</dbReference>
<keyword evidence="2" id="KW-0808">Transferase</keyword>
<gene>
    <name evidence="2" type="ORF">D5F53_17985</name>
</gene>
<dbReference type="SUPFAM" id="SSF55729">
    <property type="entry name" value="Acyl-CoA N-acyltransferases (Nat)"/>
    <property type="match status" value="1"/>
</dbReference>
<keyword evidence="3" id="KW-1185">Reference proteome</keyword>
<reference evidence="2 3" key="1">
    <citation type="submission" date="2018-09" db="EMBL/GenBank/DDBJ databases">
        <title>Genome Sequence of Paenibacillus lautus Strain E7593-69, Azo Dye-Degrading Bacteria, Isolated from Commercial Tattoo Inks.</title>
        <authorList>
            <person name="Nho S.W."/>
            <person name="Kim S.-J."/>
            <person name="Kweon O."/>
            <person name="Cerniglia C.E."/>
        </authorList>
    </citation>
    <scope>NUCLEOTIDE SEQUENCE [LARGE SCALE GENOMIC DNA]</scope>
    <source>
        <strain evidence="2 3">E7593-69</strain>
    </source>
</reference>
<sequence>MFPELETQRLRLREIRLQDAEAIYSCFSHEQVTRYYGQDTLTSPEQARRFIELFANNYAEQRGIRWGIERKDRQGLIGTIGYNAWSPRHRRAEIGYELHPDFWRQGYASEAASAILAYGFQELGLIRIGAVVFIENQASHALLAKLGFEAEGTLRQYIYQNGTAHDTRVYSLLQG</sequence>
<name>A0A385TN18_PAELA</name>
<dbReference type="EMBL" id="CP032412">
    <property type="protein sequence ID" value="AYB45053.1"/>
    <property type="molecule type" value="Genomic_DNA"/>
</dbReference>
<evidence type="ECO:0000313" key="3">
    <source>
        <dbReference type="Proteomes" id="UP000266552"/>
    </source>
</evidence>
<feature type="domain" description="N-acetyltransferase" evidence="1">
    <location>
        <begin position="10"/>
        <end position="174"/>
    </location>
</feature>
<dbReference type="PROSITE" id="PS51186">
    <property type="entry name" value="GNAT"/>
    <property type="match status" value="1"/>
</dbReference>
<dbReference type="InterPro" id="IPR000182">
    <property type="entry name" value="GNAT_dom"/>
</dbReference>
<dbReference type="PANTHER" id="PTHR43792:SF9">
    <property type="entry name" value="RIBOSOMAL-PROTEIN-ALANINE ACETYLTRANSFERASE"/>
    <property type="match status" value="1"/>
</dbReference>
<dbReference type="PANTHER" id="PTHR43792">
    <property type="entry name" value="GNAT FAMILY, PUTATIVE (AFU_ORTHOLOGUE AFUA_3G00765)-RELATED-RELATED"/>
    <property type="match status" value="1"/>
</dbReference>
<dbReference type="InterPro" id="IPR016181">
    <property type="entry name" value="Acyl_CoA_acyltransferase"/>
</dbReference>
<evidence type="ECO:0000313" key="2">
    <source>
        <dbReference type="EMBL" id="AYB45053.1"/>
    </source>
</evidence>
<dbReference type="KEGG" id="plw:D5F53_17985"/>
<accession>A0A385TN18</accession>
<dbReference type="GO" id="GO:0005737">
    <property type="term" value="C:cytoplasm"/>
    <property type="evidence" value="ECO:0007669"/>
    <property type="project" value="TreeGrafter"/>
</dbReference>
<dbReference type="InterPro" id="IPR051531">
    <property type="entry name" value="N-acetyltransferase"/>
</dbReference>
<evidence type="ECO:0000259" key="1">
    <source>
        <dbReference type="PROSITE" id="PS51186"/>
    </source>
</evidence>
<dbReference type="Pfam" id="PF13302">
    <property type="entry name" value="Acetyltransf_3"/>
    <property type="match status" value="1"/>
</dbReference>